<evidence type="ECO:0000256" key="1">
    <source>
        <dbReference type="ARBA" id="ARBA00022723"/>
    </source>
</evidence>
<dbReference type="Pfam" id="PF00233">
    <property type="entry name" value="PDEase_I"/>
    <property type="match status" value="1"/>
</dbReference>
<feature type="binding site" evidence="3">
    <location>
        <position position="71"/>
    </location>
    <ligand>
        <name>Zn(2+)</name>
        <dbReference type="ChEBI" id="CHEBI:29105"/>
        <label>1</label>
    </ligand>
</feature>
<dbReference type="SUPFAM" id="SSF109604">
    <property type="entry name" value="HD-domain/PDEase-like"/>
    <property type="match status" value="1"/>
</dbReference>
<feature type="domain" description="PDEase" evidence="4">
    <location>
        <begin position="1"/>
        <end position="219"/>
    </location>
</feature>
<dbReference type="GO" id="GO:0004114">
    <property type="term" value="F:3',5'-cyclic-nucleotide phosphodiesterase activity"/>
    <property type="evidence" value="ECO:0007669"/>
    <property type="project" value="InterPro"/>
</dbReference>
<dbReference type="GO" id="GO:0046872">
    <property type="term" value="F:metal ion binding"/>
    <property type="evidence" value="ECO:0007669"/>
    <property type="project" value="UniProtKB-KW"/>
</dbReference>
<evidence type="ECO:0000313" key="6">
    <source>
        <dbReference type="Proteomes" id="UP000694701"/>
    </source>
</evidence>
<dbReference type="Gene3D" id="1.10.1300.10">
    <property type="entry name" value="3'5'-cyclic nucleotide phosphodiesterase, catalytic domain"/>
    <property type="match status" value="1"/>
</dbReference>
<dbReference type="Ensembl" id="ENSCCRT00020013166.1">
    <property type="protein sequence ID" value="ENSCCRP00020011892.1"/>
    <property type="gene ID" value="ENSCCRG00020005953.1"/>
</dbReference>
<accession>A0A8C2CLE3</accession>
<dbReference type="InterPro" id="IPR023088">
    <property type="entry name" value="PDEase"/>
</dbReference>
<dbReference type="PROSITE" id="PS51845">
    <property type="entry name" value="PDEASE_I_2"/>
    <property type="match status" value="1"/>
</dbReference>
<name>A0A8C2CLE3_CYPCA</name>
<organism evidence="5 6">
    <name type="scientific">Cyprinus carpio</name>
    <name type="common">Common carp</name>
    <dbReference type="NCBI Taxonomy" id="7962"/>
    <lineage>
        <taxon>Eukaryota</taxon>
        <taxon>Metazoa</taxon>
        <taxon>Chordata</taxon>
        <taxon>Craniata</taxon>
        <taxon>Vertebrata</taxon>
        <taxon>Euteleostomi</taxon>
        <taxon>Actinopterygii</taxon>
        <taxon>Neopterygii</taxon>
        <taxon>Teleostei</taxon>
        <taxon>Ostariophysi</taxon>
        <taxon>Cypriniformes</taxon>
        <taxon>Cyprinidae</taxon>
        <taxon>Cyprininae</taxon>
        <taxon>Cyprinus</taxon>
    </lineage>
</organism>
<feature type="binding site" evidence="3">
    <location>
        <position position="71"/>
    </location>
    <ligand>
        <name>Zn(2+)</name>
        <dbReference type="ChEBI" id="CHEBI:29105"/>
        <label>2</label>
    </ligand>
</feature>
<protein>
    <submittedName>
        <fullName evidence="5">Phosphodiesterase 8B</fullName>
    </submittedName>
</protein>
<keyword evidence="1 3" id="KW-0479">Metal-binding</keyword>
<proteinExistence type="predicted"/>
<dbReference type="PRINTS" id="PR00387">
    <property type="entry name" value="PDIESTERASE1"/>
</dbReference>
<dbReference type="InterPro" id="IPR002073">
    <property type="entry name" value="PDEase_catalytic_dom"/>
</dbReference>
<sequence>CFVQSQLAVPVPLNDIPSSIAELLNEEECWEFNILELEAATHKRYQKERLFFGSLDQLDELAALLAATVHDVDHPGRTNSFLCNAGSELAILYNDTAVLESHHAALAFQLTVRDSKCNIFKNMERNQFRTLRQAIIDMVLATEMTRHFEHVNKFVNSINKPMSSEGSDCEGQASIRNSPENRLLIKRMLIKCADVANPCRPLELCIEWAGRISEEYFAQVKTFSHNCTHMLLISSVSFSPYFTFASLPGLMENLAENYKYWKNLDEMKCKSLRPPPSQ</sequence>
<dbReference type="Proteomes" id="UP000694701">
    <property type="component" value="Unplaced"/>
</dbReference>
<reference evidence="5" key="1">
    <citation type="submission" date="2025-08" db="UniProtKB">
        <authorList>
            <consortium name="Ensembl"/>
        </authorList>
    </citation>
    <scope>IDENTIFICATION</scope>
</reference>
<dbReference type="PROSITE" id="PS00126">
    <property type="entry name" value="PDEASE_I_1"/>
    <property type="match status" value="1"/>
</dbReference>
<dbReference type="CDD" id="cd00077">
    <property type="entry name" value="HDc"/>
    <property type="match status" value="1"/>
</dbReference>
<keyword evidence="2" id="KW-0378">Hydrolase</keyword>
<evidence type="ECO:0000256" key="2">
    <source>
        <dbReference type="ARBA" id="ARBA00022801"/>
    </source>
</evidence>
<dbReference type="GO" id="GO:0007165">
    <property type="term" value="P:signal transduction"/>
    <property type="evidence" value="ECO:0007669"/>
    <property type="project" value="InterPro"/>
</dbReference>
<feature type="binding site" evidence="3">
    <location>
        <position position="194"/>
    </location>
    <ligand>
        <name>Zn(2+)</name>
        <dbReference type="ChEBI" id="CHEBI:29105"/>
        <label>1</label>
    </ligand>
</feature>
<feature type="binding site" evidence="3">
    <location>
        <position position="70"/>
    </location>
    <ligand>
        <name>Zn(2+)</name>
        <dbReference type="ChEBI" id="CHEBI:29105"/>
        <label>1</label>
    </ligand>
</feature>
<evidence type="ECO:0000256" key="3">
    <source>
        <dbReference type="PIRSR" id="PIRSR623088-3"/>
    </source>
</evidence>
<evidence type="ECO:0000313" key="5">
    <source>
        <dbReference type="Ensembl" id="ENSCCRP00020011892.1"/>
    </source>
</evidence>
<dbReference type="InterPro" id="IPR023174">
    <property type="entry name" value="PDEase_CS"/>
</dbReference>
<dbReference type="AlphaFoldDB" id="A0A8C2CLE3"/>
<dbReference type="InterPro" id="IPR003607">
    <property type="entry name" value="HD/PDEase_dom"/>
</dbReference>
<dbReference type="InterPro" id="IPR036971">
    <property type="entry name" value="PDEase_catalytic_dom_sf"/>
</dbReference>
<dbReference type="PANTHER" id="PTHR11347">
    <property type="entry name" value="CYCLIC NUCLEOTIDE PHOSPHODIESTERASE"/>
    <property type="match status" value="1"/>
</dbReference>
<evidence type="ECO:0000259" key="4">
    <source>
        <dbReference type="PROSITE" id="PS51845"/>
    </source>
</evidence>